<keyword evidence="4" id="KW-1185">Reference proteome</keyword>
<feature type="chain" id="PRO_5021292941" description="DUF4384 domain-containing protein" evidence="1">
    <location>
        <begin position="20"/>
        <end position="288"/>
    </location>
</feature>
<name>A0A4Y4CTQ8_ZOORA</name>
<dbReference type="Proteomes" id="UP000318422">
    <property type="component" value="Unassembled WGS sequence"/>
</dbReference>
<dbReference type="RefSeq" id="WP_141352560.1">
    <property type="nucleotide sequence ID" value="NZ_BJNV01000041.1"/>
</dbReference>
<feature type="domain" description="DUF4384" evidence="2">
    <location>
        <begin position="100"/>
        <end position="175"/>
    </location>
</feature>
<evidence type="ECO:0000256" key="1">
    <source>
        <dbReference type="SAM" id="SignalP"/>
    </source>
</evidence>
<reference evidence="3 4" key="1">
    <citation type="submission" date="2019-06" db="EMBL/GenBank/DDBJ databases">
        <title>Whole genome shotgun sequence of Zoogloea ramigera NBRC 15342.</title>
        <authorList>
            <person name="Hosoyama A."/>
            <person name="Uohara A."/>
            <person name="Ohji S."/>
            <person name="Ichikawa N."/>
        </authorList>
    </citation>
    <scope>NUCLEOTIDE SEQUENCE [LARGE SCALE GENOMIC DNA]</scope>
    <source>
        <strain evidence="3 4">NBRC 15342</strain>
    </source>
</reference>
<dbReference type="AlphaFoldDB" id="A0A4Y4CTQ8"/>
<comment type="caution">
    <text evidence="3">The sequence shown here is derived from an EMBL/GenBank/DDBJ whole genome shotgun (WGS) entry which is preliminary data.</text>
</comment>
<dbReference type="InterPro" id="IPR025493">
    <property type="entry name" value="DUF4384"/>
</dbReference>
<sequence>MRQTLTILPLLLLAGGACAEESYSAKSLFFGEDDSVIAVSTAQKGKPAAPLASAPEADKKPAKAVAYKKPAAPAHIGASYFIRLKQPDGSTRDVLANRKFKSGERFQLGVKVNTPSYIYILNEDPNGQITQIYPQPGRDNFVNAMGVVFLPSQGAFEFDHNPGTEQLLVYVSKKPMPGAMPERVKTMRPDIVSTLADAPAANCAAVALDTDPTLNRDREYASKAINFTDDSRCTADAAAPAGESYASKGIAFSDDPAPAAGGQVASYVVKTKATRDAGLFLKIKLAHQ</sequence>
<feature type="signal peptide" evidence="1">
    <location>
        <begin position="1"/>
        <end position="19"/>
    </location>
</feature>
<dbReference type="PROSITE" id="PS51257">
    <property type="entry name" value="PROKAR_LIPOPROTEIN"/>
    <property type="match status" value="1"/>
</dbReference>
<protein>
    <recommendedName>
        <fullName evidence="2">DUF4384 domain-containing protein</fullName>
    </recommendedName>
</protein>
<accession>A0A4Y4CTQ8</accession>
<dbReference type="Pfam" id="PF14326">
    <property type="entry name" value="DUF4384"/>
    <property type="match status" value="1"/>
</dbReference>
<keyword evidence="1" id="KW-0732">Signal</keyword>
<dbReference type="OrthoDB" id="9128939at2"/>
<evidence type="ECO:0000313" key="3">
    <source>
        <dbReference type="EMBL" id="GEC96345.1"/>
    </source>
</evidence>
<dbReference type="EMBL" id="BJNV01000041">
    <property type="protein sequence ID" value="GEC96345.1"/>
    <property type="molecule type" value="Genomic_DNA"/>
</dbReference>
<organism evidence="3 4">
    <name type="scientific">Zoogloea ramigera</name>
    <dbReference type="NCBI Taxonomy" id="350"/>
    <lineage>
        <taxon>Bacteria</taxon>
        <taxon>Pseudomonadati</taxon>
        <taxon>Pseudomonadota</taxon>
        <taxon>Betaproteobacteria</taxon>
        <taxon>Rhodocyclales</taxon>
        <taxon>Zoogloeaceae</taxon>
        <taxon>Zoogloea</taxon>
    </lineage>
</organism>
<gene>
    <name evidence="3" type="ORF">ZRA01_24180</name>
</gene>
<evidence type="ECO:0000313" key="4">
    <source>
        <dbReference type="Proteomes" id="UP000318422"/>
    </source>
</evidence>
<proteinExistence type="predicted"/>
<evidence type="ECO:0000259" key="2">
    <source>
        <dbReference type="Pfam" id="PF14326"/>
    </source>
</evidence>